<dbReference type="GO" id="GO:0006779">
    <property type="term" value="P:porphyrin-containing compound biosynthetic process"/>
    <property type="evidence" value="ECO:0007669"/>
    <property type="project" value="InterPro"/>
</dbReference>
<dbReference type="NCBIfam" id="TIGR00539">
    <property type="entry name" value="hemN_rel"/>
    <property type="match status" value="1"/>
</dbReference>
<evidence type="ECO:0000256" key="7">
    <source>
        <dbReference type="ARBA" id="ARBA00023014"/>
    </source>
</evidence>
<name>K0B187_GOTA9</name>
<dbReference type="OrthoDB" id="9808022at2"/>
<dbReference type="SMART" id="SM00729">
    <property type="entry name" value="Elp3"/>
    <property type="match status" value="1"/>
</dbReference>
<dbReference type="KEGG" id="cad:Curi_c18310"/>
<feature type="domain" description="Radical SAM core" evidence="10">
    <location>
        <begin position="1"/>
        <end position="235"/>
    </location>
</feature>
<evidence type="ECO:0000256" key="4">
    <source>
        <dbReference type="ARBA" id="ARBA00022691"/>
    </source>
</evidence>
<dbReference type="Proteomes" id="UP000006094">
    <property type="component" value="Chromosome"/>
</dbReference>
<keyword evidence="9" id="KW-0004">4Fe-4S</keyword>
<dbReference type="CDD" id="cd01335">
    <property type="entry name" value="Radical_SAM"/>
    <property type="match status" value="1"/>
</dbReference>
<accession>K0B187</accession>
<evidence type="ECO:0000256" key="2">
    <source>
        <dbReference type="ARBA" id="ARBA00017228"/>
    </source>
</evidence>
<dbReference type="PANTHER" id="PTHR13932">
    <property type="entry name" value="COPROPORPHYRINIGEN III OXIDASE"/>
    <property type="match status" value="1"/>
</dbReference>
<dbReference type="InterPro" id="IPR010723">
    <property type="entry name" value="HemN_C"/>
</dbReference>
<proteinExistence type="inferred from homology"/>
<dbReference type="SFLD" id="SFLDF00288">
    <property type="entry name" value="HemN-like__clustered_with_nucl"/>
    <property type="match status" value="1"/>
</dbReference>
<dbReference type="GO" id="GO:0051539">
    <property type="term" value="F:4 iron, 4 sulfur cluster binding"/>
    <property type="evidence" value="ECO:0007669"/>
    <property type="project" value="UniProtKB-UniRule"/>
</dbReference>
<keyword evidence="8 9" id="KW-0143">Chaperone</keyword>
<reference evidence="11 12" key="1">
    <citation type="journal article" date="2012" name="PLoS ONE">
        <title>The purine-utilizing bacterium Clostridium acidurici 9a: a genome-guided metabolic reconsideration.</title>
        <authorList>
            <person name="Hartwich K."/>
            <person name="Poehlein A."/>
            <person name="Daniel R."/>
        </authorList>
    </citation>
    <scope>NUCLEOTIDE SEQUENCE [LARGE SCALE GENOMIC DNA]</scope>
    <source>
        <strain evidence="12">ATCC 7906 / DSM 604 / BCRC 14475 / CIP 104303 / KCTC 5404 / NCIMB 10678 / 9a</strain>
    </source>
</reference>
<dbReference type="InterPro" id="IPR006638">
    <property type="entry name" value="Elp3/MiaA/NifB-like_rSAM"/>
</dbReference>
<dbReference type="InterPro" id="IPR034505">
    <property type="entry name" value="Coproporphyrinogen-III_oxidase"/>
</dbReference>
<dbReference type="SFLD" id="SFLDF00562">
    <property type="entry name" value="HemN-like__clustered_with_heat"/>
    <property type="match status" value="1"/>
</dbReference>
<dbReference type="PANTHER" id="PTHR13932:SF5">
    <property type="entry name" value="RADICAL S-ADENOSYL METHIONINE DOMAIN-CONTAINING PROTEIN 1, MITOCHONDRIAL"/>
    <property type="match status" value="1"/>
</dbReference>
<dbReference type="AlphaFoldDB" id="K0B187"/>
<keyword evidence="9" id="KW-0963">Cytoplasm</keyword>
<dbReference type="GO" id="GO:0046872">
    <property type="term" value="F:metal ion binding"/>
    <property type="evidence" value="ECO:0007669"/>
    <property type="project" value="UniProtKB-UniRule"/>
</dbReference>
<evidence type="ECO:0000256" key="8">
    <source>
        <dbReference type="ARBA" id="ARBA00023186"/>
    </source>
</evidence>
<sequence length="382" mass="45193">MKRELGIYIHIPFCYSKCYYCDFNSHIDQYSYIEKYIEYLKKEIDLYENSIKEYKLKTIFFGGGTPSLIDQKYICEIIEYIYKKMNTQYLEEITIEANPKTLNEAKLSAYRDAGVNRISLGLQTLNDNLLKNIGRIHSVQDFYDTYNLIRKNGFKNINVDIMFNLPNQSVTDVLDTLEKVVELDIEHISLYSLKVEEGTPFYNMYESGEITLPDEDIEREMYHRSIRFLEDRGYKQYEISNFSKKDYECKHNLIYWKLKPYIGLGLSAHSNIGSYRYGNVESFSDYFSLIDEKKLPIIKDEKEFIDIDMEIAEYIILGLRLTKGIDKQEFKLKYNKGIEEVFKENLDKFINQGLICQDDKVIRLTKRGLDLCNLVFMELLPD</sequence>
<dbReference type="SFLD" id="SFLDS00029">
    <property type="entry name" value="Radical_SAM"/>
    <property type="match status" value="1"/>
</dbReference>
<dbReference type="InterPro" id="IPR007197">
    <property type="entry name" value="rSAM"/>
</dbReference>
<dbReference type="EMBL" id="CP003326">
    <property type="protein sequence ID" value="AFS78837.1"/>
    <property type="molecule type" value="Genomic_DNA"/>
</dbReference>
<organism evidence="11 12">
    <name type="scientific">Gottschalkia acidurici (strain ATCC 7906 / DSM 604 / BCRC 14475 / CIP 104303 / KCTC 5404 / NCIMB 10678 / 9a)</name>
    <name type="common">Clostridium acidurici</name>
    <dbReference type="NCBI Taxonomy" id="1128398"/>
    <lineage>
        <taxon>Bacteria</taxon>
        <taxon>Bacillati</taxon>
        <taxon>Bacillota</taxon>
        <taxon>Tissierellia</taxon>
        <taxon>Tissierellales</taxon>
        <taxon>Gottschalkiaceae</taxon>
        <taxon>Gottschalkia</taxon>
    </lineage>
</organism>
<keyword evidence="12" id="KW-1185">Reference proteome</keyword>
<dbReference type="GO" id="GO:0005737">
    <property type="term" value="C:cytoplasm"/>
    <property type="evidence" value="ECO:0007669"/>
    <property type="project" value="UniProtKB-SubCell"/>
</dbReference>
<dbReference type="GO" id="GO:0004109">
    <property type="term" value="F:coproporphyrinogen oxidase activity"/>
    <property type="evidence" value="ECO:0007669"/>
    <property type="project" value="InterPro"/>
</dbReference>
<evidence type="ECO:0000313" key="11">
    <source>
        <dbReference type="EMBL" id="AFS78837.1"/>
    </source>
</evidence>
<dbReference type="InterPro" id="IPR013785">
    <property type="entry name" value="Aldolase_TIM"/>
</dbReference>
<keyword evidence="4 9" id="KW-0949">S-adenosyl-L-methionine</keyword>
<gene>
    <name evidence="11" type="primary">hemN</name>
    <name evidence="11" type="ordered locus">Curi_c18310</name>
</gene>
<dbReference type="Pfam" id="PF06969">
    <property type="entry name" value="HemN_C"/>
    <property type="match status" value="1"/>
</dbReference>
<comment type="function">
    <text evidence="9">Probably acts as a heme chaperone, transferring heme to an unknown acceptor. Binds one molecule of heme per monomer, possibly covalently. Binds 1 [4Fe-4S] cluster. The cluster is coordinated with 3 cysteines and an exchangeable S-adenosyl-L-methionine.</text>
</comment>
<evidence type="ECO:0000256" key="1">
    <source>
        <dbReference type="ARBA" id="ARBA00006100"/>
    </source>
</evidence>
<keyword evidence="7 9" id="KW-0411">Iron-sulfur</keyword>
<dbReference type="eggNOG" id="COG0635">
    <property type="taxonomic scope" value="Bacteria"/>
</dbReference>
<comment type="subcellular location">
    <subcellularLocation>
        <location evidence="9">Cytoplasm</location>
    </subcellularLocation>
</comment>
<evidence type="ECO:0000256" key="9">
    <source>
        <dbReference type="RuleBase" id="RU364116"/>
    </source>
</evidence>
<dbReference type="SFLD" id="SFLDG01065">
    <property type="entry name" value="anaerobic_coproporphyrinogen-I"/>
    <property type="match status" value="1"/>
</dbReference>
<dbReference type="PATRIC" id="fig|1128398.3.peg.1882"/>
<evidence type="ECO:0000256" key="6">
    <source>
        <dbReference type="ARBA" id="ARBA00023004"/>
    </source>
</evidence>
<protein>
    <recommendedName>
        <fullName evidence="2 9">Heme chaperone HemW</fullName>
    </recommendedName>
</protein>
<dbReference type="Gene3D" id="3.20.20.70">
    <property type="entry name" value="Aldolase class I"/>
    <property type="match status" value="1"/>
</dbReference>
<evidence type="ECO:0000256" key="3">
    <source>
        <dbReference type="ARBA" id="ARBA00022617"/>
    </source>
</evidence>
<keyword evidence="11" id="KW-0560">Oxidoreductase</keyword>
<evidence type="ECO:0000256" key="5">
    <source>
        <dbReference type="ARBA" id="ARBA00022723"/>
    </source>
</evidence>
<dbReference type="InterPro" id="IPR004559">
    <property type="entry name" value="HemW-like"/>
</dbReference>
<keyword evidence="5 9" id="KW-0479">Metal-binding</keyword>
<dbReference type="SUPFAM" id="SSF102114">
    <property type="entry name" value="Radical SAM enzymes"/>
    <property type="match status" value="1"/>
</dbReference>
<dbReference type="RefSeq" id="WP_014967973.1">
    <property type="nucleotide sequence ID" value="NC_018664.1"/>
</dbReference>
<keyword evidence="6 9" id="KW-0408">Iron</keyword>
<keyword evidence="3 9" id="KW-0349">Heme</keyword>
<dbReference type="STRING" id="1128398.Curi_c18310"/>
<comment type="similarity">
    <text evidence="1">Belongs to the anaerobic coproporphyrinogen-III oxidase family. HemW subfamily.</text>
</comment>
<evidence type="ECO:0000259" key="10">
    <source>
        <dbReference type="PROSITE" id="PS51918"/>
    </source>
</evidence>
<dbReference type="PROSITE" id="PS51918">
    <property type="entry name" value="RADICAL_SAM"/>
    <property type="match status" value="1"/>
</dbReference>
<dbReference type="InterPro" id="IPR058240">
    <property type="entry name" value="rSAM_sf"/>
</dbReference>
<dbReference type="HOGENOM" id="CLU_027579_2_2_9"/>
<dbReference type="Pfam" id="PF04055">
    <property type="entry name" value="Radical_SAM"/>
    <property type="match status" value="1"/>
</dbReference>
<evidence type="ECO:0000313" key="12">
    <source>
        <dbReference type="Proteomes" id="UP000006094"/>
    </source>
</evidence>
<dbReference type="SFLD" id="SFLDG01082">
    <property type="entry name" value="B12-binding_domain_containing"/>
    <property type="match status" value="1"/>
</dbReference>